<sequence length="517" mass="58513">MSSSEDSSDEERHEQTRPVHPLHILANNYATAYKSTWTLPNSGMLEPEDIALLQHVNCSYLSSGRAPTLLALKQHAQCLTNLIRKLAPTLSGCALDIFGEEQDDYGGFKDQAFDWLAYLDKPYENDDVSHHEPLWALANTVKEQSEMNGIVHHCPLTRVPDTGSSAKQGATRRPYMTHHDLVMHANECLEILDHEYSSTGGLMSLLPTGVEGDTDEDRVHFTADELAGARNTLLGQWLLHHQHLVGRMHELEISYANALDILGNEAEVPLQLMSRDGVDGISGGREVAYPQDKFVLANIGDDITGYIHRMIDVAEAQIEQKEKIWRASGVSGERMWMEERGGKVYARGIVPVDLLTRFYRIKGKGRKSPLFVIPAAEQHPGVQQTRRIEERPTLVSVVTPTWPERVSEWETKQKAKLEEASQMDAQNQVLIRDRVELQDMLAVKDAELRRQRLELSFHEMRLSEDEAEVRKALYSQITAYEEKMAELRSVLPSKYHSLLDVDTELGEEAYKVQTRTE</sequence>
<proteinExistence type="predicted"/>
<evidence type="ECO:0000313" key="3">
    <source>
        <dbReference type="Proteomes" id="UP001152087"/>
    </source>
</evidence>
<dbReference type="Proteomes" id="UP001152087">
    <property type="component" value="Unassembled WGS sequence"/>
</dbReference>
<dbReference type="EMBL" id="JAOQAV010000008">
    <property type="protein sequence ID" value="KAJ4192026.1"/>
    <property type="molecule type" value="Genomic_DNA"/>
</dbReference>
<evidence type="ECO:0000313" key="2">
    <source>
        <dbReference type="EMBL" id="KAJ4192026.1"/>
    </source>
</evidence>
<gene>
    <name evidence="2" type="ORF">NW755_004161</name>
</gene>
<protein>
    <submittedName>
        <fullName evidence="2">Uncharacterized protein</fullName>
    </submittedName>
</protein>
<comment type="caution">
    <text evidence="2">The sequence shown here is derived from an EMBL/GenBank/DDBJ whole genome shotgun (WGS) entry which is preliminary data.</text>
</comment>
<reference evidence="2" key="1">
    <citation type="submission" date="2022-09" db="EMBL/GenBank/DDBJ databases">
        <title>Fusarium specimens isolated from Avocado Roots.</title>
        <authorList>
            <person name="Stajich J."/>
            <person name="Roper C."/>
            <person name="Heimlech-Rivalta G."/>
        </authorList>
    </citation>
    <scope>NUCLEOTIDE SEQUENCE</scope>
    <source>
        <strain evidence="2">A02</strain>
    </source>
</reference>
<name>A0A9W8V245_9HYPO</name>
<keyword evidence="3" id="KW-1185">Reference proteome</keyword>
<evidence type="ECO:0000256" key="1">
    <source>
        <dbReference type="SAM" id="MobiDB-lite"/>
    </source>
</evidence>
<dbReference type="AlphaFoldDB" id="A0A9W8V245"/>
<organism evidence="2 3">
    <name type="scientific">Fusarium falciforme</name>
    <dbReference type="NCBI Taxonomy" id="195108"/>
    <lineage>
        <taxon>Eukaryota</taxon>
        <taxon>Fungi</taxon>
        <taxon>Dikarya</taxon>
        <taxon>Ascomycota</taxon>
        <taxon>Pezizomycotina</taxon>
        <taxon>Sordariomycetes</taxon>
        <taxon>Hypocreomycetidae</taxon>
        <taxon>Hypocreales</taxon>
        <taxon>Nectriaceae</taxon>
        <taxon>Fusarium</taxon>
        <taxon>Fusarium solani species complex</taxon>
    </lineage>
</organism>
<feature type="region of interest" description="Disordered" evidence="1">
    <location>
        <begin position="1"/>
        <end position="20"/>
    </location>
</feature>
<accession>A0A9W8V245</accession>
<dbReference type="OrthoDB" id="5413531at2759"/>